<gene>
    <name evidence="1" type="ORF">GCM10011611_13120</name>
</gene>
<protein>
    <submittedName>
        <fullName evidence="1">Uncharacterized protein</fullName>
    </submittedName>
</protein>
<dbReference type="AlphaFoldDB" id="A0A8J2YSH6"/>
<reference evidence="1" key="2">
    <citation type="submission" date="2020-09" db="EMBL/GenBank/DDBJ databases">
        <authorList>
            <person name="Sun Q."/>
            <person name="Zhou Y."/>
        </authorList>
    </citation>
    <scope>NUCLEOTIDE SEQUENCE</scope>
    <source>
        <strain evidence="1">CGMCC 1.15725</strain>
    </source>
</reference>
<comment type="caution">
    <text evidence="1">The sequence shown here is derived from an EMBL/GenBank/DDBJ whole genome shotgun (WGS) entry which is preliminary data.</text>
</comment>
<sequence length="195" mass="21470">MAQAAARVRSSLSFDALVNEYPSPMRYSPGAVKRLIGGAVDDTKKGATPWLGGEQGDTCTIRMSRAFNRAGHFIPAHLHFMRTVRGADGLAYAFAVQEFHRYLLLDLGEPDILVKGKPVDRQKIAGKKGVILFDINFGLNPDGQTRAMGHVDLWDGQTFFDEISGQSDPQGRDFFKIATAVSLWICQGNDMLPRV</sequence>
<dbReference type="Pfam" id="PF14113">
    <property type="entry name" value="Tae4"/>
    <property type="match status" value="1"/>
</dbReference>
<dbReference type="Proteomes" id="UP000646365">
    <property type="component" value="Unassembled WGS sequence"/>
</dbReference>
<evidence type="ECO:0000313" key="2">
    <source>
        <dbReference type="Proteomes" id="UP000646365"/>
    </source>
</evidence>
<reference evidence="1" key="1">
    <citation type="journal article" date="2014" name="Int. J. Syst. Evol. Microbiol.">
        <title>Complete genome sequence of Corynebacterium casei LMG S-19264T (=DSM 44701T), isolated from a smear-ripened cheese.</title>
        <authorList>
            <consortium name="US DOE Joint Genome Institute (JGI-PGF)"/>
            <person name="Walter F."/>
            <person name="Albersmeier A."/>
            <person name="Kalinowski J."/>
            <person name="Ruckert C."/>
        </authorList>
    </citation>
    <scope>NUCLEOTIDE SEQUENCE</scope>
    <source>
        <strain evidence="1">CGMCC 1.15725</strain>
    </source>
</reference>
<dbReference type="Gene3D" id="3.90.1720.70">
    <property type="match status" value="1"/>
</dbReference>
<dbReference type="InterPro" id="IPR025562">
    <property type="entry name" value="Tae4"/>
</dbReference>
<evidence type="ECO:0000313" key="1">
    <source>
        <dbReference type="EMBL" id="GGF09013.1"/>
    </source>
</evidence>
<dbReference type="RefSeq" id="WP_189043810.1">
    <property type="nucleotide sequence ID" value="NZ_BMJQ01000003.1"/>
</dbReference>
<proteinExistence type="predicted"/>
<organism evidence="1 2">
    <name type="scientific">Aliidongia dinghuensis</name>
    <dbReference type="NCBI Taxonomy" id="1867774"/>
    <lineage>
        <taxon>Bacteria</taxon>
        <taxon>Pseudomonadati</taxon>
        <taxon>Pseudomonadota</taxon>
        <taxon>Alphaproteobacteria</taxon>
        <taxon>Rhodospirillales</taxon>
        <taxon>Dongiaceae</taxon>
        <taxon>Aliidongia</taxon>
    </lineage>
</organism>
<keyword evidence="2" id="KW-1185">Reference proteome</keyword>
<name>A0A8J2YSH6_9PROT</name>
<dbReference type="EMBL" id="BMJQ01000003">
    <property type="protein sequence ID" value="GGF09013.1"/>
    <property type="molecule type" value="Genomic_DNA"/>
</dbReference>
<accession>A0A8J2YSH6</accession>